<dbReference type="Proteomes" id="UP000683925">
    <property type="component" value="Unassembled WGS sequence"/>
</dbReference>
<comment type="caution">
    <text evidence="1">The sequence shown here is derived from an EMBL/GenBank/DDBJ whole genome shotgun (WGS) entry which is preliminary data.</text>
</comment>
<proteinExistence type="predicted"/>
<gene>
    <name evidence="1" type="ORF">POCTA_138.1.T1440004</name>
</gene>
<accession>A0A8S1Y534</accession>
<sequence length="132" mass="15635">MLDIYIYSTSICQGLYIGVQQRKFEYKITQSGASQTEIQQCVYQDGMISQHLNMIALFPIQLIFIFRHIQLNFQEHEQKRCLTLFSDLELIAEVISLHSTQLIDRVQQSLYFLQETKEIRQFRDPINQDNTL</sequence>
<reference evidence="1" key="1">
    <citation type="submission" date="2021-01" db="EMBL/GenBank/DDBJ databases">
        <authorList>
            <consortium name="Genoscope - CEA"/>
            <person name="William W."/>
        </authorList>
    </citation>
    <scope>NUCLEOTIDE SEQUENCE</scope>
</reference>
<evidence type="ECO:0000313" key="1">
    <source>
        <dbReference type="EMBL" id="CAD8208343.1"/>
    </source>
</evidence>
<evidence type="ECO:0000313" key="2">
    <source>
        <dbReference type="Proteomes" id="UP000683925"/>
    </source>
</evidence>
<dbReference type="AlphaFoldDB" id="A0A8S1Y534"/>
<protein>
    <submittedName>
        <fullName evidence="1">Uncharacterized protein</fullName>
    </submittedName>
</protein>
<name>A0A8S1Y534_PAROT</name>
<keyword evidence="2" id="KW-1185">Reference proteome</keyword>
<organism evidence="1 2">
    <name type="scientific">Paramecium octaurelia</name>
    <dbReference type="NCBI Taxonomy" id="43137"/>
    <lineage>
        <taxon>Eukaryota</taxon>
        <taxon>Sar</taxon>
        <taxon>Alveolata</taxon>
        <taxon>Ciliophora</taxon>
        <taxon>Intramacronucleata</taxon>
        <taxon>Oligohymenophorea</taxon>
        <taxon>Peniculida</taxon>
        <taxon>Parameciidae</taxon>
        <taxon>Paramecium</taxon>
    </lineage>
</organism>
<dbReference type="EMBL" id="CAJJDP010000145">
    <property type="protein sequence ID" value="CAD8208343.1"/>
    <property type="molecule type" value="Genomic_DNA"/>
</dbReference>